<dbReference type="SUPFAM" id="SSF49879">
    <property type="entry name" value="SMAD/FHA domain"/>
    <property type="match status" value="1"/>
</dbReference>
<dbReference type="InterPro" id="IPR001841">
    <property type="entry name" value="Znf_RING"/>
</dbReference>
<keyword evidence="4" id="KW-0963">Cytoplasm</keyword>
<dbReference type="GO" id="GO:0061630">
    <property type="term" value="F:ubiquitin protein ligase activity"/>
    <property type="evidence" value="ECO:0007669"/>
    <property type="project" value="UniProtKB-EC"/>
</dbReference>
<dbReference type="Pfam" id="PF17123">
    <property type="entry name" value="zf-RING_11"/>
    <property type="match status" value="1"/>
</dbReference>
<evidence type="ECO:0000256" key="8">
    <source>
        <dbReference type="ARBA" id="ARBA00022786"/>
    </source>
</evidence>
<dbReference type="GO" id="GO:0090337">
    <property type="term" value="P:regulation of formin-nucleated actin cable assembly"/>
    <property type="evidence" value="ECO:0007669"/>
    <property type="project" value="UniProtKB-ARBA"/>
</dbReference>
<proteinExistence type="inferred from homology"/>
<comment type="catalytic activity">
    <reaction evidence="1">
        <text>S-ubiquitinyl-[E2 ubiquitin-conjugating enzyme]-L-cysteine + [acceptor protein]-L-lysine = [E2 ubiquitin-conjugating enzyme]-L-cysteine + N(6)-ubiquitinyl-[acceptor protein]-L-lysine.</text>
        <dbReference type="EC" id="2.3.2.27"/>
    </reaction>
</comment>
<feature type="region of interest" description="Disordered" evidence="14">
    <location>
        <begin position="327"/>
        <end position="351"/>
    </location>
</feature>
<evidence type="ECO:0000259" key="16">
    <source>
        <dbReference type="PROSITE" id="PS50089"/>
    </source>
</evidence>
<feature type="compositionally biased region" description="Polar residues" evidence="14">
    <location>
        <begin position="452"/>
        <end position="469"/>
    </location>
</feature>
<dbReference type="GO" id="GO:0005829">
    <property type="term" value="C:cytosol"/>
    <property type="evidence" value="ECO:0007669"/>
    <property type="project" value="TreeGrafter"/>
</dbReference>
<dbReference type="GO" id="GO:0000921">
    <property type="term" value="P:septin ring assembly"/>
    <property type="evidence" value="ECO:0007669"/>
    <property type="project" value="UniProtKB-ARBA"/>
</dbReference>
<evidence type="ECO:0000256" key="10">
    <source>
        <dbReference type="ARBA" id="ARBA00023306"/>
    </source>
</evidence>
<dbReference type="GO" id="GO:0051865">
    <property type="term" value="P:protein autoubiquitination"/>
    <property type="evidence" value="ECO:0007669"/>
    <property type="project" value="UniProtKB-ARBA"/>
</dbReference>
<feature type="compositionally biased region" description="Polar residues" evidence="14">
    <location>
        <begin position="878"/>
        <end position="890"/>
    </location>
</feature>
<evidence type="ECO:0000256" key="9">
    <source>
        <dbReference type="ARBA" id="ARBA00022833"/>
    </source>
</evidence>
<dbReference type="Gene3D" id="3.30.40.10">
    <property type="entry name" value="Zinc/RING finger domain, C3HC4 (zinc finger)"/>
    <property type="match status" value="1"/>
</dbReference>
<evidence type="ECO:0000256" key="4">
    <source>
        <dbReference type="ARBA" id="ARBA00022490"/>
    </source>
</evidence>
<feature type="region of interest" description="Disordered" evidence="14">
    <location>
        <begin position="396"/>
        <end position="542"/>
    </location>
</feature>
<dbReference type="InterPro" id="IPR013083">
    <property type="entry name" value="Znf_RING/FYVE/PHD"/>
</dbReference>
<gene>
    <name evidence="17" type="ORF">GCG54_00006482</name>
</gene>
<evidence type="ECO:0000313" key="18">
    <source>
        <dbReference type="Proteomes" id="UP000613401"/>
    </source>
</evidence>
<feature type="compositionally biased region" description="Low complexity" evidence="14">
    <location>
        <begin position="396"/>
        <end position="412"/>
    </location>
</feature>
<sequence>MGGHWMTDGRKDEVEDELMMGILFRGCRGGMEVGAMVVVEVTVEHEMGNGRAGNNGQRPPPGHLPSSGATTIIINITSTVALGHGIPSPPLTTTHRTGERPPQQQSTTPDQGCPPPASNPIAAATLTPAHQKPIRPSPASVYRAKPKAKKATLCLGCQASLQLFRGCTLSGSLGDNPGVLESWPSLHLLLLASNVVIISIDAPLCAGQKSGTRAKENLTDWAGPNPATRVLFLLNEYPSRPVQALAVAVASSTAGRKATSTSHQQQQHTRAFDLHHPSFSCKQPKTSRCPAKSSTHARNTLLALCNRRLSPASRQEAPRFRAVLARSRGTATDACNDTAEESERGEKKDSTPVFLAIDQSTGPFPNPAHITTDIQLQLHLEQAAFLLLASASPRFNSTQTQTQSQTQNSRTSAARPTPSLHRSLSYSPTSAPRRADTDTNLNPLSLVASLQEPPSSVSAANRSSTTPSSPAVERPQVDALPTLLDDPIASSSSSSSVQSAPQVGQPSQPHVDTEPANMTRARASTTGDAVPKASSPVPDSLPSIRFSAYYDPRATRPSLTFPPVSRTLPGGNEIIRVGRYSERDNQPPVPANTPSAAPVGFKSKVVSRRHCEFWYEDGKWYIKDVKSSSGTFLNHIRLSPPGTESKPFPVNDGDIVQLGIDFKGGEEMIFRCVKMRLELNRGWQNKLNTFNMATHKRLRNMTSANSANSSSTQDCSICLNSIAPCQCLFVAPCSHTWHFKCIRSLLNSPQYPIFVCPNCRMAADLEADIEDPAEDWEQMDEDEELEQKDEAKDKAVVPSEPLPAPVPVSAESSRPVLPEIGTEPDAMDFTVALDRARTMAEMPPPQSVAPHATIEPVPIPSVGPSQTAAPRTGRDTRTPSPIGNHLTNGTEGPITPRNDAGPWVFDGSAGRRAAEAANGMRSLDEAAEMDVDR</sequence>
<feature type="region of interest" description="Disordered" evidence="14">
    <location>
        <begin position="83"/>
        <end position="119"/>
    </location>
</feature>
<dbReference type="EMBL" id="WVTB01000019">
    <property type="protein sequence ID" value="KAF3808616.1"/>
    <property type="molecule type" value="Genomic_DNA"/>
</dbReference>
<dbReference type="PROSITE" id="PS50089">
    <property type="entry name" value="ZF_RING_2"/>
    <property type="match status" value="1"/>
</dbReference>
<feature type="domain" description="FHA" evidence="15">
    <location>
        <begin position="575"/>
        <end position="638"/>
    </location>
</feature>
<dbReference type="PANTHER" id="PTHR15067">
    <property type="entry name" value="E3 UBIQUITIN-PROTEIN LIGASE RNF8"/>
    <property type="match status" value="1"/>
</dbReference>
<dbReference type="GO" id="GO:0032153">
    <property type="term" value="C:cell division site"/>
    <property type="evidence" value="ECO:0007669"/>
    <property type="project" value="TreeGrafter"/>
</dbReference>
<reference evidence="17" key="2">
    <citation type="submission" date="2020-03" db="EMBL/GenBank/DDBJ databases">
        <authorList>
            <person name="Fu F.-F."/>
            <person name="Chen J."/>
        </authorList>
    </citation>
    <scope>NUCLEOTIDE SEQUENCE</scope>
    <source>
        <strain evidence="17">Lc1</strain>
    </source>
</reference>
<evidence type="ECO:0000256" key="3">
    <source>
        <dbReference type="ARBA" id="ARBA00012483"/>
    </source>
</evidence>
<dbReference type="PANTHER" id="PTHR15067:SF7">
    <property type="entry name" value="E3 UBIQUITIN-PROTEIN LIGASE DMA1-RELATED"/>
    <property type="match status" value="1"/>
</dbReference>
<keyword evidence="9" id="KW-0862">Zinc</keyword>
<dbReference type="SUPFAM" id="SSF57850">
    <property type="entry name" value="RING/U-box"/>
    <property type="match status" value="1"/>
</dbReference>
<keyword evidence="7 13" id="KW-0863">Zinc-finger</keyword>
<feature type="region of interest" description="Disordered" evidence="14">
    <location>
        <begin position="48"/>
        <end position="68"/>
    </location>
</feature>
<feature type="compositionally biased region" description="Polar residues" evidence="14">
    <location>
        <begin position="420"/>
        <end position="430"/>
    </location>
</feature>
<dbReference type="GO" id="GO:0031578">
    <property type="term" value="P:mitotic spindle orientation checkpoint signaling"/>
    <property type="evidence" value="ECO:0007669"/>
    <property type="project" value="UniProtKB-ARBA"/>
</dbReference>
<dbReference type="Pfam" id="PF00498">
    <property type="entry name" value="FHA"/>
    <property type="match status" value="1"/>
</dbReference>
<accession>A0A8H4CR64</accession>
<organism evidence="17 18">
    <name type="scientific">Colletotrichum gloeosporioides</name>
    <name type="common">Anthracnose fungus</name>
    <name type="synonym">Glomerella cingulata</name>
    <dbReference type="NCBI Taxonomy" id="474922"/>
    <lineage>
        <taxon>Eukaryota</taxon>
        <taxon>Fungi</taxon>
        <taxon>Dikarya</taxon>
        <taxon>Ascomycota</taxon>
        <taxon>Pezizomycotina</taxon>
        <taxon>Sordariomycetes</taxon>
        <taxon>Hypocreomycetidae</taxon>
        <taxon>Glomerellales</taxon>
        <taxon>Glomerellaceae</taxon>
        <taxon>Colletotrichum</taxon>
        <taxon>Colletotrichum gloeosporioides species complex</taxon>
    </lineage>
</organism>
<dbReference type="SMART" id="SM00240">
    <property type="entry name" value="FHA"/>
    <property type="match status" value="1"/>
</dbReference>
<reference evidence="17" key="1">
    <citation type="journal article" date="2020" name="Phytopathology">
        <title>Genome sequence and comparative analysis of Colletotrichum gloeosporioides isolated from Liriodendron leaves.</title>
        <authorList>
            <person name="Fu F.F."/>
            <person name="Hao Z."/>
            <person name="Wang P."/>
            <person name="Lu Y."/>
            <person name="Xue L.J."/>
            <person name="Wei G."/>
            <person name="Tian Y."/>
            <person name="Baishi H."/>
            <person name="Xu H."/>
            <person name="Shi J."/>
            <person name="Cheng T."/>
            <person name="Wang G."/>
            <person name="Yi Y."/>
            <person name="Chen J."/>
        </authorList>
    </citation>
    <scope>NUCLEOTIDE SEQUENCE</scope>
    <source>
        <strain evidence="17">Lc1</strain>
    </source>
</reference>
<dbReference type="FunFam" id="3.30.40.10:FF:000426">
    <property type="entry name" value="DMA1p Ubiquitin-protein ligase (E3)"/>
    <property type="match status" value="1"/>
</dbReference>
<dbReference type="GO" id="GO:0000151">
    <property type="term" value="C:ubiquitin ligase complex"/>
    <property type="evidence" value="ECO:0007669"/>
    <property type="project" value="TreeGrafter"/>
</dbReference>
<evidence type="ECO:0000256" key="13">
    <source>
        <dbReference type="PROSITE-ProRule" id="PRU00175"/>
    </source>
</evidence>
<dbReference type="GeneID" id="69013630"/>
<protein>
    <recommendedName>
        <fullName evidence="3">RING-type E3 ubiquitin transferase</fullName>
        <ecNumber evidence="3">2.3.2.27</ecNumber>
    </recommendedName>
    <alternativeName>
        <fullName evidence="12">Checkpoint forkhead associated with RING domains-containing protein 1</fullName>
    </alternativeName>
</protein>
<feature type="compositionally biased region" description="Basic and acidic residues" evidence="14">
    <location>
        <begin position="341"/>
        <end position="350"/>
    </location>
</feature>
<dbReference type="AlphaFoldDB" id="A0A8H4CR64"/>
<dbReference type="FunFam" id="2.60.200.20:FF:000030">
    <property type="entry name" value="FHA domain-containing protein"/>
    <property type="match status" value="1"/>
</dbReference>
<keyword evidence="6" id="KW-0479">Metal-binding</keyword>
<dbReference type="RefSeq" id="XP_045267775.1">
    <property type="nucleotide sequence ID" value="XM_045406483.1"/>
</dbReference>
<keyword evidence="18" id="KW-1185">Reference proteome</keyword>
<evidence type="ECO:0000256" key="1">
    <source>
        <dbReference type="ARBA" id="ARBA00000900"/>
    </source>
</evidence>
<keyword evidence="10" id="KW-0131">Cell cycle</keyword>
<feature type="compositionally biased region" description="Low complexity" evidence="14">
    <location>
        <begin position="489"/>
        <end position="508"/>
    </location>
</feature>
<evidence type="ECO:0000256" key="11">
    <source>
        <dbReference type="ARBA" id="ARBA00061209"/>
    </source>
</evidence>
<dbReference type="GO" id="GO:0008270">
    <property type="term" value="F:zinc ion binding"/>
    <property type="evidence" value="ECO:0007669"/>
    <property type="project" value="UniProtKB-KW"/>
</dbReference>
<keyword evidence="8" id="KW-0833">Ubl conjugation pathway</keyword>
<dbReference type="Gene3D" id="2.60.200.20">
    <property type="match status" value="1"/>
</dbReference>
<dbReference type="GO" id="GO:0006511">
    <property type="term" value="P:ubiquitin-dependent protein catabolic process"/>
    <property type="evidence" value="ECO:0007669"/>
    <property type="project" value="TreeGrafter"/>
</dbReference>
<evidence type="ECO:0000256" key="5">
    <source>
        <dbReference type="ARBA" id="ARBA00022679"/>
    </source>
</evidence>
<feature type="region of interest" description="Disordered" evidence="14">
    <location>
        <begin position="776"/>
        <end position="822"/>
    </location>
</feature>
<feature type="compositionally biased region" description="Acidic residues" evidence="14">
    <location>
        <begin position="776"/>
        <end position="787"/>
    </location>
</feature>
<evidence type="ECO:0000256" key="7">
    <source>
        <dbReference type="ARBA" id="ARBA00022771"/>
    </source>
</evidence>
<evidence type="ECO:0000313" key="17">
    <source>
        <dbReference type="EMBL" id="KAF3808616.1"/>
    </source>
</evidence>
<feature type="region of interest" description="Disordered" evidence="14">
    <location>
        <begin position="842"/>
        <end position="906"/>
    </location>
</feature>
<evidence type="ECO:0000259" key="15">
    <source>
        <dbReference type="PROSITE" id="PS50006"/>
    </source>
</evidence>
<evidence type="ECO:0000256" key="6">
    <source>
        <dbReference type="ARBA" id="ARBA00022723"/>
    </source>
</evidence>
<evidence type="ECO:0000256" key="14">
    <source>
        <dbReference type="SAM" id="MobiDB-lite"/>
    </source>
</evidence>
<keyword evidence="5" id="KW-0808">Transferase</keyword>
<dbReference type="Proteomes" id="UP000613401">
    <property type="component" value="Unassembled WGS sequence"/>
</dbReference>
<comment type="similarity">
    <text evidence="11">Belongs to the DMA1 family.</text>
</comment>
<comment type="subcellular location">
    <subcellularLocation>
        <location evidence="2">Cytoplasm</location>
    </subcellularLocation>
</comment>
<dbReference type="InterPro" id="IPR008984">
    <property type="entry name" value="SMAD_FHA_dom_sf"/>
</dbReference>
<dbReference type="GO" id="GO:0000132">
    <property type="term" value="P:establishment of mitotic spindle orientation"/>
    <property type="evidence" value="ECO:0007669"/>
    <property type="project" value="UniProtKB-ARBA"/>
</dbReference>
<feature type="domain" description="RING-type" evidence="16">
    <location>
        <begin position="715"/>
        <end position="760"/>
    </location>
</feature>
<dbReference type="InterPro" id="IPR000253">
    <property type="entry name" value="FHA_dom"/>
</dbReference>
<comment type="caution">
    <text evidence="17">The sequence shown here is derived from an EMBL/GenBank/DDBJ whole genome shotgun (WGS) entry which is preliminary data.</text>
</comment>
<evidence type="ECO:0000256" key="2">
    <source>
        <dbReference type="ARBA" id="ARBA00004496"/>
    </source>
</evidence>
<dbReference type="PROSITE" id="PS50006">
    <property type="entry name" value="FHA_DOMAIN"/>
    <property type="match status" value="1"/>
</dbReference>
<dbReference type="EC" id="2.3.2.27" evidence="3"/>
<dbReference type="GO" id="GO:0097271">
    <property type="term" value="P:protein localization to bud neck"/>
    <property type="evidence" value="ECO:0007669"/>
    <property type="project" value="UniProtKB-ARBA"/>
</dbReference>
<name>A0A8H4CR64_COLGL</name>
<evidence type="ECO:0000256" key="12">
    <source>
        <dbReference type="ARBA" id="ARBA00080465"/>
    </source>
</evidence>